<dbReference type="Gene3D" id="3.40.50.2300">
    <property type="match status" value="2"/>
</dbReference>
<feature type="chain" id="PRO_5038763456" evidence="3">
    <location>
        <begin position="22"/>
        <end position="392"/>
    </location>
</feature>
<dbReference type="InterPro" id="IPR028081">
    <property type="entry name" value="Leu-bd"/>
</dbReference>
<organism evidence="5 6">
    <name type="scientific">Piscibacillus halophilus</name>
    <dbReference type="NCBI Taxonomy" id="571933"/>
    <lineage>
        <taxon>Bacteria</taxon>
        <taxon>Bacillati</taxon>
        <taxon>Bacillota</taxon>
        <taxon>Bacilli</taxon>
        <taxon>Bacillales</taxon>
        <taxon>Bacillaceae</taxon>
        <taxon>Piscibacillus</taxon>
    </lineage>
</organism>
<keyword evidence="2 3" id="KW-0732">Signal</keyword>
<dbReference type="InterPro" id="IPR028082">
    <property type="entry name" value="Peripla_BP_I"/>
</dbReference>
<dbReference type="EMBL" id="FOES01000019">
    <property type="protein sequence ID" value="SEQ62230.1"/>
    <property type="molecule type" value="Genomic_DNA"/>
</dbReference>
<dbReference type="PANTHER" id="PTHR30483">
    <property type="entry name" value="LEUCINE-SPECIFIC-BINDING PROTEIN"/>
    <property type="match status" value="1"/>
</dbReference>
<dbReference type="RefSeq" id="WP_091773811.1">
    <property type="nucleotide sequence ID" value="NZ_FOES01000019.1"/>
</dbReference>
<dbReference type="PROSITE" id="PS51257">
    <property type="entry name" value="PROKAR_LIPOPROTEIN"/>
    <property type="match status" value="1"/>
</dbReference>
<keyword evidence="6" id="KW-1185">Reference proteome</keyword>
<evidence type="ECO:0000256" key="1">
    <source>
        <dbReference type="ARBA" id="ARBA00010062"/>
    </source>
</evidence>
<proteinExistence type="inferred from homology"/>
<dbReference type="CDD" id="cd06336">
    <property type="entry name" value="PBP1_ABC_ligand_binding-like"/>
    <property type="match status" value="1"/>
</dbReference>
<dbReference type="Proteomes" id="UP000199427">
    <property type="component" value="Unassembled WGS sequence"/>
</dbReference>
<evidence type="ECO:0000256" key="2">
    <source>
        <dbReference type="ARBA" id="ARBA00022729"/>
    </source>
</evidence>
<dbReference type="PANTHER" id="PTHR30483:SF6">
    <property type="entry name" value="PERIPLASMIC BINDING PROTEIN OF ABC TRANSPORTER FOR NATURAL AMINO ACIDS"/>
    <property type="match status" value="1"/>
</dbReference>
<feature type="domain" description="Leucine-binding protein" evidence="4">
    <location>
        <begin position="37"/>
        <end position="349"/>
    </location>
</feature>
<sequence>MKHIKKVAWLLLVVMFLSLLAACNTEGEEGSSGETQEVSIGYSGPLSGPAAYYGEATFTGLELAVDEINEAGGFDVDGQNYTIDLVSLDDQYLPNEAASNAQRLVEENDVSVVYTPHSGGIMAQQVLNEQEEFMIMAYSSEPAITEQGNSLTVAIPPRYDGYIAPFTEYAMENHGNKIALLPTSSQYGKDWNERLEPYWQEQGGEVVFNSSIDFNKDTDFFTILTNALENDPDVIFIGGPSQPTAKVAQQARELGFEGGFIIMDQAKLDEMKDVTGTYETFEGSVGVNPLQYSDYPGTAEFLEKYQEEFDKVPGSEAGFHYISAYILVEAMKAAGTVDDAHAIREHMQQGIEALPEDKKVYDIPGILDEGNFDVIQSMAVVENGEVVPVDID</sequence>
<dbReference type="InterPro" id="IPR051010">
    <property type="entry name" value="BCAA_transport"/>
</dbReference>
<name>A0A1H9HIQ0_9BACI</name>
<accession>A0A1H9HIQ0</accession>
<dbReference type="STRING" id="571933.SAMN05216362_11936"/>
<protein>
    <submittedName>
        <fullName evidence="5">Amino acid/amide ABC transporter substrate-binding protein, HAAT family</fullName>
    </submittedName>
</protein>
<gene>
    <name evidence="5" type="ORF">SAMN05216362_11936</name>
</gene>
<evidence type="ECO:0000313" key="5">
    <source>
        <dbReference type="EMBL" id="SEQ62230.1"/>
    </source>
</evidence>
<dbReference type="SUPFAM" id="SSF53822">
    <property type="entry name" value="Periplasmic binding protein-like I"/>
    <property type="match status" value="1"/>
</dbReference>
<comment type="similarity">
    <text evidence="1">Belongs to the leucine-binding protein family.</text>
</comment>
<evidence type="ECO:0000259" key="4">
    <source>
        <dbReference type="Pfam" id="PF13458"/>
    </source>
</evidence>
<dbReference type="AlphaFoldDB" id="A0A1H9HIQ0"/>
<dbReference type="Pfam" id="PF13458">
    <property type="entry name" value="Peripla_BP_6"/>
    <property type="match status" value="1"/>
</dbReference>
<dbReference type="OrthoDB" id="9783240at2"/>
<reference evidence="5 6" key="1">
    <citation type="submission" date="2016-10" db="EMBL/GenBank/DDBJ databases">
        <authorList>
            <person name="de Groot N.N."/>
        </authorList>
    </citation>
    <scope>NUCLEOTIDE SEQUENCE [LARGE SCALE GENOMIC DNA]</scope>
    <source>
        <strain evidence="5 6">DSM 21633</strain>
    </source>
</reference>
<feature type="signal peptide" evidence="3">
    <location>
        <begin position="1"/>
        <end position="21"/>
    </location>
</feature>
<evidence type="ECO:0000256" key="3">
    <source>
        <dbReference type="SAM" id="SignalP"/>
    </source>
</evidence>
<evidence type="ECO:0000313" key="6">
    <source>
        <dbReference type="Proteomes" id="UP000199427"/>
    </source>
</evidence>